<organism evidence="1 2">
    <name type="scientific">Stegodyphus mimosarum</name>
    <name type="common">African social velvet spider</name>
    <dbReference type="NCBI Taxonomy" id="407821"/>
    <lineage>
        <taxon>Eukaryota</taxon>
        <taxon>Metazoa</taxon>
        <taxon>Ecdysozoa</taxon>
        <taxon>Arthropoda</taxon>
        <taxon>Chelicerata</taxon>
        <taxon>Arachnida</taxon>
        <taxon>Araneae</taxon>
        <taxon>Araneomorphae</taxon>
        <taxon>Entelegynae</taxon>
        <taxon>Eresoidea</taxon>
        <taxon>Eresidae</taxon>
        <taxon>Stegodyphus</taxon>
    </lineage>
</organism>
<accession>A0A087UWL5</accession>
<keyword evidence="2" id="KW-1185">Reference proteome</keyword>
<reference evidence="1 2" key="1">
    <citation type="submission" date="2013-11" db="EMBL/GenBank/DDBJ databases">
        <title>Genome sequencing of Stegodyphus mimosarum.</title>
        <authorList>
            <person name="Bechsgaard J."/>
        </authorList>
    </citation>
    <scope>NUCLEOTIDE SEQUENCE [LARGE SCALE GENOMIC DNA]</scope>
</reference>
<dbReference type="EMBL" id="KK122012">
    <property type="protein sequence ID" value="KFM81754.1"/>
    <property type="molecule type" value="Genomic_DNA"/>
</dbReference>
<evidence type="ECO:0000313" key="2">
    <source>
        <dbReference type="Proteomes" id="UP000054359"/>
    </source>
</evidence>
<feature type="non-terminal residue" evidence="1">
    <location>
        <position position="56"/>
    </location>
</feature>
<dbReference type="Proteomes" id="UP000054359">
    <property type="component" value="Unassembled WGS sequence"/>
</dbReference>
<dbReference type="OrthoDB" id="6407068at2759"/>
<name>A0A087UWL5_STEMI</name>
<gene>
    <name evidence="1" type="ORF">X975_09743</name>
</gene>
<evidence type="ECO:0000313" key="1">
    <source>
        <dbReference type="EMBL" id="KFM81754.1"/>
    </source>
</evidence>
<proteinExistence type="predicted"/>
<dbReference type="AlphaFoldDB" id="A0A087UWL5"/>
<protein>
    <submittedName>
        <fullName evidence="1">Uncharacterized protein</fullName>
    </submittedName>
</protein>
<sequence length="56" mass="6349">MKMNEKEKKGLIELLSMMSLQDLIEIFNLTTNHVVKYDNDVNPNVVINDIIGNAST</sequence>